<proteinExistence type="predicted"/>
<evidence type="ECO:0000313" key="2">
    <source>
        <dbReference type="Proteomes" id="UP000309561"/>
    </source>
</evidence>
<reference evidence="1 2" key="1">
    <citation type="submission" date="2019-04" db="EMBL/GenBank/DDBJ databases">
        <title>Sulfurimonas crateris sp. nov. a facultative anaerobic sulfur-oxidizing chemolithautotrophic bacterium isolated from a terrestrial mud vulcano.</title>
        <authorList>
            <person name="Ratnikova N.M."/>
            <person name="Slobodkin A.I."/>
            <person name="Merkel A.Y."/>
            <person name="Novikov A."/>
            <person name="Bonch-Osmolovskaya E.A."/>
            <person name="Slobodkina G.B."/>
        </authorList>
    </citation>
    <scope>NUCLEOTIDE SEQUENCE [LARGE SCALE GENOMIC DNA]</scope>
    <source>
        <strain evidence="1 2">SN118</strain>
    </source>
</reference>
<gene>
    <name evidence="1" type="ORF">FCU45_07215</name>
</gene>
<organism evidence="1 2">
    <name type="scientific">Sulfurimonas crateris</name>
    <dbReference type="NCBI Taxonomy" id="2574727"/>
    <lineage>
        <taxon>Bacteria</taxon>
        <taxon>Pseudomonadati</taxon>
        <taxon>Campylobacterota</taxon>
        <taxon>Epsilonproteobacteria</taxon>
        <taxon>Campylobacterales</taxon>
        <taxon>Sulfurimonadaceae</taxon>
        <taxon>Sulfurimonas</taxon>
    </lineage>
</organism>
<accession>A0A4U2Z748</accession>
<dbReference type="SUPFAM" id="SSF52540">
    <property type="entry name" value="P-loop containing nucleoside triphosphate hydrolases"/>
    <property type="match status" value="1"/>
</dbReference>
<keyword evidence="2" id="KW-1185">Reference proteome</keyword>
<dbReference type="EMBL" id="SZPX01000005">
    <property type="protein sequence ID" value="TKI69300.1"/>
    <property type="molecule type" value="Genomic_DNA"/>
</dbReference>
<dbReference type="OrthoDB" id="88903at2"/>
<sequence>MSSTKIIKTRLKELLKFEKAFGIAINGDWGVGKTFFWQELIKDNFVDEKIAYISLFGQETIQQIKNDLLLQVYTQNGFTKNIKDKIGSFKLYGMDISLALSWFEKKDFENVIICFDDFERMSDKLKLKDVLGLISELKEQKNCHVLMILNKGELKDEDLSKYKDKIIDYDFNYAPTPEESYSLVKESLKVFQDYPLEYFQKHNINNIRVIKRVINALNDYSFVEELVKEHKDIERELVENILEISTINAIDLSVDFEELSRYSNPYDLEELKNQEYGQPSREKAKNEDFEKLLNYINFGNSGYFHMSDFTHNVVSYVKNSLIEEEPLKKGVDKRIASQKYSSVKNEIYDYLAKARYGLNYTFEEYTKNLYKLLEENKENIINILDSDNFIYFIEELKKYDNTNNQQYNTFAIEVLKKYLEVHRKNDDGIYDPFKEKKIEEIISFHSDLKNYYESQNTETINDIDSSEKVINLVKKVIKREWDGSAISLNHLKEEDLEKYFYESIDFVKNSLMFFSWEKKSVSGDFLPYKEKLLKVITKISTEGNEEQKIKMNMLLEKQ</sequence>
<dbReference type="Proteomes" id="UP000309561">
    <property type="component" value="Unassembled WGS sequence"/>
</dbReference>
<dbReference type="InterPro" id="IPR027417">
    <property type="entry name" value="P-loop_NTPase"/>
</dbReference>
<name>A0A4U2Z748_9BACT</name>
<dbReference type="Gene3D" id="3.40.50.300">
    <property type="entry name" value="P-loop containing nucleotide triphosphate hydrolases"/>
    <property type="match status" value="1"/>
</dbReference>
<evidence type="ECO:0000313" key="1">
    <source>
        <dbReference type="EMBL" id="TKI69300.1"/>
    </source>
</evidence>
<evidence type="ECO:0008006" key="3">
    <source>
        <dbReference type="Google" id="ProtNLM"/>
    </source>
</evidence>
<protein>
    <recommendedName>
        <fullName evidence="3">KAP NTPase domain-containing protein</fullName>
    </recommendedName>
</protein>
<dbReference type="AlphaFoldDB" id="A0A4U2Z748"/>
<dbReference type="RefSeq" id="WP_137013787.1">
    <property type="nucleotide sequence ID" value="NZ_SZPX01000005.1"/>
</dbReference>
<comment type="caution">
    <text evidence="1">The sequence shown here is derived from an EMBL/GenBank/DDBJ whole genome shotgun (WGS) entry which is preliminary data.</text>
</comment>